<protein>
    <recommendedName>
        <fullName evidence="3">Alanine--tRNA ligase</fullName>
        <ecNumber evidence="2">6.1.1.7</ecNumber>
    </recommendedName>
    <alternativeName>
        <fullName evidence="12">Alanyl-tRNA synthetase</fullName>
    </alternativeName>
</protein>
<dbReference type="SUPFAM" id="SSF55186">
    <property type="entry name" value="ThrRS/AlaRS common domain"/>
    <property type="match status" value="1"/>
</dbReference>
<dbReference type="GO" id="GO:0005524">
    <property type="term" value="F:ATP binding"/>
    <property type="evidence" value="ECO:0007669"/>
    <property type="project" value="UniProtKB-KW"/>
</dbReference>
<dbReference type="InterPro" id="IPR002318">
    <property type="entry name" value="Ala-tRNA-lgiase_IIc"/>
</dbReference>
<dbReference type="InterPro" id="IPR018163">
    <property type="entry name" value="Thr/Ala-tRNA-synth_IIc_edit"/>
</dbReference>
<dbReference type="EC" id="6.1.1.7" evidence="2"/>
<dbReference type="InterPro" id="IPR012947">
    <property type="entry name" value="tRNA_SAD"/>
</dbReference>
<dbReference type="Pfam" id="PF02272">
    <property type="entry name" value="DHHA1"/>
    <property type="match status" value="1"/>
</dbReference>
<evidence type="ECO:0000256" key="7">
    <source>
        <dbReference type="ARBA" id="ARBA00022840"/>
    </source>
</evidence>
<feature type="coiled-coil region" evidence="14">
    <location>
        <begin position="367"/>
        <end position="397"/>
    </location>
</feature>
<evidence type="ECO:0000256" key="11">
    <source>
        <dbReference type="ARBA" id="ARBA00024779"/>
    </source>
</evidence>
<evidence type="ECO:0000259" key="15">
    <source>
        <dbReference type="PROSITE" id="PS50860"/>
    </source>
</evidence>
<evidence type="ECO:0000256" key="1">
    <source>
        <dbReference type="ARBA" id="ARBA00008226"/>
    </source>
</evidence>
<dbReference type="Proteomes" id="UP000269352">
    <property type="component" value="Unassembled WGS sequence"/>
</dbReference>
<dbReference type="InterPro" id="IPR018162">
    <property type="entry name" value="Ala-tRNA-ligase_IIc_anticod-bd"/>
</dbReference>
<dbReference type="FunFam" id="3.30.980.10:FF:000004">
    <property type="entry name" value="Alanine--tRNA ligase, cytoplasmic"/>
    <property type="match status" value="1"/>
</dbReference>
<evidence type="ECO:0000313" key="17">
    <source>
        <dbReference type="Proteomes" id="UP000269352"/>
    </source>
</evidence>
<dbReference type="PANTHER" id="PTHR11777">
    <property type="entry name" value="ALANYL-TRNA SYNTHETASE"/>
    <property type="match status" value="1"/>
</dbReference>
<comment type="caution">
    <text evidence="16">The sequence shown here is derived from an EMBL/GenBank/DDBJ whole genome shotgun (WGS) entry which is preliminary data.</text>
</comment>
<evidence type="ECO:0000256" key="14">
    <source>
        <dbReference type="SAM" id="Coils"/>
    </source>
</evidence>
<evidence type="ECO:0000256" key="3">
    <source>
        <dbReference type="ARBA" id="ARBA00017959"/>
    </source>
</evidence>
<dbReference type="InterPro" id="IPR050058">
    <property type="entry name" value="Ala-tRNA_ligase"/>
</dbReference>
<organism evidence="16 17">
    <name type="scientific">Termititenax aidoneus</name>
    <dbReference type="NCBI Taxonomy" id="2218524"/>
    <lineage>
        <taxon>Bacteria</taxon>
        <taxon>Bacillati</taxon>
        <taxon>Candidatus Margulisiibacteriota</taxon>
        <taxon>Candidatus Termititenacia</taxon>
        <taxon>Candidatus Termititenacales</taxon>
        <taxon>Candidatus Termititenacaceae</taxon>
        <taxon>Candidatus Termititenax</taxon>
    </lineage>
</organism>
<keyword evidence="10" id="KW-0030">Aminoacyl-tRNA synthetase</keyword>
<dbReference type="GO" id="GO:0005829">
    <property type="term" value="C:cytosol"/>
    <property type="evidence" value="ECO:0007669"/>
    <property type="project" value="TreeGrafter"/>
</dbReference>
<dbReference type="GO" id="GO:0004813">
    <property type="term" value="F:alanine-tRNA ligase activity"/>
    <property type="evidence" value="ECO:0007669"/>
    <property type="project" value="UniProtKB-EC"/>
</dbReference>
<evidence type="ECO:0000256" key="13">
    <source>
        <dbReference type="ARBA" id="ARBA00048300"/>
    </source>
</evidence>
<evidence type="ECO:0000256" key="4">
    <source>
        <dbReference type="ARBA" id="ARBA00022555"/>
    </source>
</evidence>
<dbReference type="InterPro" id="IPR003156">
    <property type="entry name" value="DHHA1_dom"/>
</dbReference>
<dbReference type="PROSITE" id="PS50860">
    <property type="entry name" value="AA_TRNA_LIGASE_II_ALA"/>
    <property type="match status" value="1"/>
</dbReference>
<comment type="function">
    <text evidence="11">Catalyzes the attachment of alanine to tRNA(Ala) in a two-step reaction: alanine is first activated by ATP to form Ala-AMP and then transferred to the acceptor end of tRNA(Ala). Also edits incorrectly charged Ser-tRNA(Ala) and Gly-tRNA(Ala) via its editing domain.</text>
</comment>
<gene>
    <name evidence="16" type="ORF">NO1_1843</name>
</gene>
<dbReference type="EMBL" id="BGZN01000072">
    <property type="protein sequence ID" value="GBR74716.1"/>
    <property type="molecule type" value="Genomic_DNA"/>
</dbReference>
<dbReference type="InterPro" id="IPR018165">
    <property type="entry name" value="Ala-tRNA-synth_IIc_core"/>
</dbReference>
<evidence type="ECO:0000313" key="16">
    <source>
        <dbReference type="EMBL" id="GBR74716.1"/>
    </source>
</evidence>
<dbReference type="GO" id="GO:0002161">
    <property type="term" value="F:aminoacyl-tRNA deacylase activity"/>
    <property type="evidence" value="ECO:0007669"/>
    <property type="project" value="TreeGrafter"/>
</dbReference>
<keyword evidence="14" id="KW-0175">Coiled coil</keyword>
<keyword evidence="5" id="KW-0436">Ligase</keyword>
<evidence type="ECO:0000256" key="6">
    <source>
        <dbReference type="ARBA" id="ARBA00022741"/>
    </source>
</evidence>
<keyword evidence="7" id="KW-0067">ATP-binding</keyword>
<sequence>MPHRVIADHLRLLSFAIADGILPANDGRGYVLRRVLRRAARYGRKLGLREPFLCRMVGVLAETMGSVFPEIKDKREYVAKILQAEEQAFNKTLDRGLELFAEITAQNQKSSRKIISGAEVFKLYDTYGFPVDLTAMLAAEQGLAVDLSGFDTEMQKQRAKARAAGLGAKGGIGGEIVLEAGDDAAKQAMARHHTATHLLHAALQKTLGKHATQAGSMVAPEKLRFDFNHFQALTPEEKQKVEALVNAEIQKNVALVIKEMPIQEAKASGAMSLFGEKYGAVVRVVAIEDFSREFCAGHHVASTGEIKVFKLISESALSTGIRRIEAVAGDAVPVYYAQEFAKLNMELNKLGLPETRFDAQAAPPELDERLQTGYQNIERKKEQLKNEQKLLEKQKLQTALAKVSEYARQKKEIKNIPVIAVNIGEADRAAASAVADSLRNVLGEGVVVLGAVDAGKALLLAAVTPKYQTPEFNANKIIQKIAPLIAGRGGGKPDLAQAGGAKPEGLPAALQAAVEMVGL</sequence>
<reference evidence="16 17" key="1">
    <citation type="journal article" date="2019" name="ISME J.">
        <title>Genome analyses of uncultured TG2/ZB3 bacteria in 'Margulisbacteria' specifically attached to ectosymbiotic spirochetes of protists in the termite gut.</title>
        <authorList>
            <person name="Utami Y.D."/>
            <person name="Kuwahara H."/>
            <person name="Igai K."/>
            <person name="Murakami T."/>
            <person name="Sugaya K."/>
            <person name="Morikawa T."/>
            <person name="Nagura Y."/>
            <person name="Yuki M."/>
            <person name="Deevong P."/>
            <person name="Inoue T."/>
            <person name="Kihara K."/>
            <person name="Lo N."/>
            <person name="Yamada A."/>
            <person name="Ohkuma M."/>
            <person name="Hongoh Y."/>
        </authorList>
    </citation>
    <scope>NUCLEOTIDE SEQUENCE [LARGE SCALE GENOMIC DNA]</scope>
    <source>
        <strain evidence="16">NkOx7-01</strain>
    </source>
</reference>
<keyword evidence="17" id="KW-1185">Reference proteome</keyword>
<dbReference type="GO" id="GO:0000049">
    <property type="term" value="F:tRNA binding"/>
    <property type="evidence" value="ECO:0007669"/>
    <property type="project" value="UniProtKB-KW"/>
</dbReference>
<accession>A0A388TCV5</accession>
<evidence type="ECO:0000256" key="2">
    <source>
        <dbReference type="ARBA" id="ARBA00013168"/>
    </source>
</evidence>
<keyword evidence="6" id="KW-0547">Nucleotide-binding</keyword>
<evidence type="ECO:0000256" key="10">
    <source>
        <dbReference type="ARBA" id="ARBA00023146"/>
    </source>
</evidence>
<keyword evidence="4" id="KW-0820">tRNA-binding</keyword>
<dbReference type="PANTHER" id="PTHR11777:SF9">
    <property type="entry name" value="ALANINE--TRNA LIGASE, CYTOPLASMIC"/>
    <property type="match status" value="1"/>
</dbReference>
<name>A0A388TCV5_TERA1</name>
<comment type="catalytic activity">
    <reaction evidence="13">
        <text>tRNA(Ala) + L-alanine + ATP = L-alanyl-tRNA(Ala) + AMP + diphosphate</text>
        <dbReference type="Rhea" id="RHEA:12540"/>
        <dbReference type="Rhea" id="RHEA-COMP:9657"/>
        <dbReference type="Rhea" id="RHEA-COMP:9923"/>
        <dbReference type="ChEBI" id="CHEBI:30616"/>
        <dbReference type="ChEBI" id="CHEBI:33019"/>
        <dbReference type="ChEBI" id="CHEBI:57972"/>
        <dbReference type="ChEBI" id="CHEBI:78442"/>
        <dbReference type="ChEBI" id="CHEBI:78497"/>
        <dbReference type="ChEBI" id="CHEBI:456215"/>
        <dbReference type="EC" id="6.1.1.7"/>
    </reaction>
</comment>
<comment type="similarity">
    <text evidence="1">Belongs to the class-II aminoacyl-tRNA synthetase family.</text>
</comment>
<dbReference type="Gene3D" id="3.30.980.10">
    <property type="entry name" value="Threonyl-trna Synthetase, Chain A, domain 2"/>
    <property type="match status" value="1"/>
</dbReference>
<dbReference type="FunFam" id="3.10.310.40:FF:000001">
    <property type="entry name" value="Alanine--tRNA ligase"/>
    <property type="match status" value="1"/>
</dbReference>
<dbReference type="PRINTS" id="PR00980">
    <property type="entry name" value="TRNASYNTHALA"/>
</dbReference>
<dbReference type="Gene3D" id="3.30.54.20">
    <property type="match status" value="1"/>
</dbReference>
<evidence type="ECO:0000256" key="5">
    <source>
        <dbReference type="ARBA" id="ARBA00022598"/>
    </source>
</evidence>
<dbReference type="SUPFAM" id="SSF101353">
    <property type="entry name" value="Putative anticodon-binding domain of alanyl-tRNA synthetase (AlaRS)"/>
    <property type="match status" value="1"/>
</dbReference>
<dbReference type="GO" id="GO:0006419">
    <property type="term" value="P:alanyl-tRNA aminoacylation"/>
    <property type="evidence" value="ECO:0007669"/>
    <property type="project" value="InterPro"/>
</dbReference>
<dbReference type="AlphaFoldDB" id="A0A388TCV5"/>
<dbReference type="InterPro" id="IPR018164">
    <property type="entry name" value="Ala-tRNA-synth_IIc_N"/>
</dbReference>
<evidence type="ECO:0000256" key="9">
    <source>
        <dbReference type="ARBA" id="ARBA00022917"/>
    </source>
</evidence>
<dbReference type="Gene3D" id="3.10.310.40">
    <property type="match status" value="1"/>
</dbReference>
<keyword evidence="9" id="KW-0648">Protein biosynthesis</keyword>
<evidence type="ECO:0000256" key="12">
    <source>
        <dbReference type="ARBA" id="ARBA00032577"/>
    </source>
</evidence>
<feature type="domain" description="Alanyl-transfer RNA synthetases family profile" evidence="15">
    <location>
        <begin position="1"/>
        <end position="338"/>
    </location>
</feature>
<dbReference type="SMART" id="SM00863">
    <property type="entry name" value="tRNA_SAD"/>
    <property type="match status" value="1"/>
</dbReference>
<keyword evidence="8" id="KW-0694">RNA-binding</keyword>
<evidence type="ECO:0000256" key="8">
    <source>
        <dbReference type="ARBA" id="ARBA00022884"/>
    </source>
</evidence>
<dbReference type="Pfam" id="PF01411">
    <property type="entry name" value="tRNA-synt_2c"/>
    <property type="match status" value="1"/>
</dbReference>
<proteinExistence type="inferred from homology"/>
<dbReference type="Pfam" id="PF07973">
    <property type="entry name" value="tRNA_SAD"/>
    <property type="match status" value="1"/>
</dbReference>